<evidence type="ECO:0000256" key="2">
    <source>
        <dbReference type="PIRSR" id="PIRSR640198-2"/>
    </source>
</evidence>
<dbReference type="InterPro" id="IPR003812">
    <property type="entry name" value="Fido"/>
</dbReference>
<dbReference type="InterPro" id="IPR036597">
    <property type="entry name" value="Fido-like_dom_sf"/>
</dbReference>
<feature type="domain" description="Fido" evidence="3">
    <location>
        <begin position="137"/>
        <end position="289"/>
    </location>
</feature>
<dbReference type="PROSITE" id="PS51459">
    <property type="entry name" value="FIDO"/>
    <property type="match status" value="1"/>
</dbReference>
<dbReference type="RefSeq" id="WP_073369303.1">
    <property type="nucleotide sequence ID" value="NZ_FNTL01000005.1"/>
</dbReference>
<evidence type="ECO:0000313" key="4">
    <source>
        <dbReference type="EMBL" id="SEE90861.1"/>
    </source>
</evidence>
<dbReference type="EMBL" id="FNTL01000005">
    <property type="protein sequence ID" value="SEE90861.1"/>
    <property type="molecule type" value="Genomic_DNA"/>
</dbReference>
<evidence type="ECO:0000313" key="5">
    <source>
        <dbReference type="Proteomes" id="UP000183407"/>
    </source>
</evidence>
<dbReference type="PANTHER" id="PTHR13504:SF38">
    <property type="entry name" value="FIDO DOMAIN-CONTAINING PROTEIN"/>
    <property type="match status" value="1"/>
</dbReference>
<dbReference type="SUPFAM" id="SSF140931">
    <property type="entry name" value="Fic-like"/>
    <property type="match status" value="1"/>
</dbReference>
<dbReference type="Proteomes" id="UP000183407">
    <property type="component" value="Unassembled WGS sequence"/>
</dbReference>
<proteinExistence type="predicted"/>
<evidence type="ECO:0000256" key="1">
    <source>
        <dbReference type="PIRSR" id="PIRSR640198-1"/>
    </source>
</evidence>
<gene>
    <name evidence="4" type="ORF">SAMN04490220_9156</name>
</gene>
<protein>
    <submittedName>
        <fullName evidence="4">Fic family protein</fullName>
    </submittedName>
</protein>
<organism evidence="4 5">
    <name type="scientific">Rhodococcus jostii</name>
    <dbReference type="NCBI Taxonomy" id="132919"/>
    <lineage>
        <taxon>Bacteria</taxon>
        <taxon>Bacillati</taxon>
        <taxon>Actinomycetota</taxon>
        <taxon>Actinomycetes</taxon>
        <taxon>Mycobacteriales</taxon>
        <taxon>Nocardiaceae</taxon>
        <taxon>Rhodococcus</taxon>
    </lineage>
</organism>
<dbReference type="PANTHER" id="PTHR13504">
    <property type="entry name" value="FIDO DOMAIN-CONTAINING PROTEIN DDB_G0283145"/>
    <property type="match status" value="1"/>
</dbReference>
<reference evidence="5" key="1">
    <citation type="submission" date="2016-10" db="EMBL/GenBank/DDBJ databases">
        <authorList>
            <person name="Varghese N."/>
        </authorList>
    </citation>
    <scope>NUCLEOTIDE SEQUENCE [LARGE SCALE GENOMIC DNA]</scope>
    <source>
        <strain evidence="5">DSM 44719</strain>
    </source>
</reference>
<dbReference type="OrthoDB" id="9813719at2"/>
<name>A0A1H5MQE9_RHOJO</name>
<feature type="binding site" evidence="2">
    <location>
        <begin position="229"/>
        <end position="236"/>
    </location>
    <ligand>
        <name>ATP</name>
        <dbReference type="ChEBI" id="CHEBI:30616"/>
    </ligand>
</feature>
<feature type="active site" evidence="1">
    <location>
        <position position="225"/>
    </location>
</feature>
<keyword evidence="2" id="KW-0067">ATP-binding</keyword>
<dbReference type="InterPro" id="IPR025758">
    <property type="entry name" value="Fic/DOC_N"/>
</dbReference>
<evidence type="ECO:0000259" key="3">
    <source>
        <dbReference type="PROSITE" id="PS51459"/>
    </source>
</evidence>
<keyword evidence="2" id="KW-0547">Nucleotide-binding</keyword>
<accession>A0A1H5MQE9</accession>
<dbReference type="AlphaFoldDB" id="A0A1H5MQE9"/>
<dbReference type="Gene3D" id="1.10.3290.10">
    <property type="entry name" value="Fido-like domain"/>
    <property type="match status" value="1"/>
</dbReference>
<dbReference type="GO" id="GO:0005524">
    <property type="term" value="F:ATP binding"/>
    <property type="evidence" value="ECO:0007669"/>
    <property type="project" value="UniProtKB-KW"/>
</dbReference>
<dbReference type="Pfam" id="PF13784">
    <property type="entry name" value="Fic_N"/>
    <property type="match status" value="1"/>
</dbReference>
<dbReference type="Pfam" id="PF02661">
    <property type="entry name" value="Fic"/>
    <property type="match status" value="1"/>
</dbReference>
<dbReference type="InterPro" id="IPR040198">
    <property type="entry name" value="Fido_containing"/>
</dbReference>
<sequence length="391" mass="43602">MDVDALKESPIGTLVPISGTDPRTTQPWSYWAYLPDPLPVNPDLSAAAIMATARAGNAIARLDQAVAQLPRPEILVRPIIRREAASTSALEGTYASFEDVLTADFLDDREMTSEQREIRNYVHATEVAVAHITERRISRTFLGELQLMIVRGTRGETTASGDIRSHQVAIGAHNKPIDTARFVPCPPGDQLEAGVAAWEDWVAHEDNTLIVAKMAMAHYQFETLHPYGDGNGRLGRLIALLQPMKAGELRWPILNIAPWLEARRDEYHDGLLNTTITGDYNPWIEFFSTAVAEQAKEGLERIQRLLKIRDTMILGLREKGLRGSAIEIAEWLIGYPVIDVNTAATLTGKTFQATNTAIKKLVDENILTEITKKKQNRLFLCTDAWNATRWE</sequence>